<evidence type="ECO:0000313" key="2">
    <source>
        <dbReference type="EMBL" id="MCY9598497.1"/>
    </source>
</evidence>
<reference evidence="3 4" key="1">
    <citation type="submission" date="2018-01" db="EMBL/GenBank/DDBJ databases">
        <title>The whole genome sequencing and assembly of Paenibacillus chitinolyticus KCCM 41400 strain.</title>
        <authorList>
            <person name="Kim J.-Y."/>
            <person name="Park M.-K."/>
            <person name="Lee Y.-J."/>
            <person name="Yi H."/>
            <person name="Bahn Y.-S."/>
            <person name="Kim J.F."/>
            <person name="Lee D.-W."/>
        </authorList>
    </citation>
    <scope>NUCLEOTIDE SEQUENCE [LARGE SCALE GENOMIC DNA]</scope>
    <source>
        <strain evidence="3 4">KCCM 41400</strain>
    </source>
</reference>
<evidence type="ECO:0000313" key="5">
    <source>
        <dbReference type="Proteomes" id="UP001527202"/>
    </source>
</evidence>
<accession>A0A410WRH2</accession>
<gene>
    <name evidence="2" type="ORF">M5X16_22355</name>
    <name evidence="3" type="ORF">PC41400_04275</name>
</gene>
<evidence type="ECO:0000313" key="4">
    <source>
        <dbReference type="Proteomes" id="UP000288943"/>
    </source>
</evidence>
<evidence type="ECO:0000256" key="1">
    <source>
        <dbReference type="SAM" id="SignalP"/>
    </source>
</evidence>
<dbReference type="EMBL" id="JAMDMJ010000031">
    <property type="protein sequence ID" value="MCY9598497.1"/>
    <property type="molecule type" value="Genomic_DNA"/>
</dbReference>
<dbReference type="GeneID" id="95374032"/>
<dbReference type="OrthoDB" id="1739319at2"/>
<dbReference type="Proteomes" id="UP001527202">
    <property type="component" value="Unassembled WGS sequence"/>
</dbReference>
<keyword evidence="1" id="KW-0732">Signal</keyword>
<dbReference type="EMBL" id="CP026520">
    <property type="protein sequence ID" value="QAV16943.1"/>
    <property type="molecule type" value="Genomic_DNA"/>
</dbReference>
<dbReference type="AlphaFoldDB" id="A0A410WRH2"/>
<dbReference type="KEGG" id="pchi:PC41400_04275"/>
<feature type="signal peptide" evidence="1">
    <location>
        <begin position="1"/>
        <end position="27"/>
    </location>
</feature>
<sequence length="153" mass="16594">MRVKKWVLGLMTAALLSLTLLISGAAAAPVTSVHSIWSTKPIQVIDNGTAYKAKAGNVIISWTNEPLSSGDSGFFNAIVQANGSQYEFRLVSFGSSTNDEIVGKFDIYKNSTLVASVAGTAYGLSQPVGSYFKFYDTTQQWHVSAYITSRFDY</sequence>
<evidence type="ECO:0000313" key="3">
    <source>
        <dbReference type="EMBL" id="QAV16943.1"/>
    </source>
</evidence>
<feature type="chain" id="PRO_5019528386" evidence="1">
    <location>
        <begin position="28"/>
        <end position="153"/>
    </location>
</feature>
<organism evidence="3 4">
    <name type="scientific">Paenibacillus chitinolyticus</name>
    <dbReference type="NCBI Taxonomy" id="79263"/>
    <lineage>
        <taxon>Bacteria</taxon>
        <taxon>Bacillati</taxon>
        <taxon>Bacillota</taxon>
        <taxon>Bacilli</taxon>
        <taxon>Bacillales</taxon>
        <taxon>Paenibacillaceae</taxon>
        <taxon>Paenibacillus</taxon>
    </lineage>
</organism>
<keyword evidence="5" id="KW-1185">Reference proteome</keyword>
<name>A0A410WRH2_9BACL</name>
<dbReference type="Proteomes" id="UP000288943">
    <property type="component" value="Chromosome"/>
</dbReference>
<proteinExistence type="predicted"/>
<reference evidence="2 5" key="2">
    <citation type="submission" date="2022-05" db="EMBL/GenBank/DDBJ databases">
        <title>Genome Sequencing of Bee-Associated Microbes.</title>
        <authorList>
            <person name="Dunlap C."/>
        </authorList>
    </citation>
    <scope>NUCLEOTIDE SEQUENCE [LARGE SCALE GENOMIC DNA]</scope>
    <source>
        <strain evidence="2 5">NRRL B-23120</strain>
    </source>
</reference>
<protein>
    <submittedName>
        <fullName evidence="3">Uncharacterized protein</fullName>
    </submittedName>
</protein>
<dbReference type="RefSeq" id="WP_042232019.1">
    <property type="nucleotide sequence ID" value="NZ_CP026520.1"/>
</dbReference>